<organism evidence="1 2">
    <name type="scientific">Cutaneotrichosporon oleaginosum</name>
    <dbReference type="NCBI Taxonomy" id="879819"/>
    <lineage>
        <taxon>Eukaryota</taxon>
        <taxon>Fungi</taxon>
        <taxon>Dikarya</taxon>
        <taxon>Basidiomycota</taxon>
        <taxon>Agaricomycotina</taxon>
        <taxon>Tremellomycetes</taxon>
        <taxon>Trichosporonales</taxon>
        <taxon>Trichosporonaceae</taxon>
        <taxon>Cutaneotrichosporon</taxon>
    </lineage>
</organism>
<accession>A0A0J0XZD6</accession>
<dbReference type="EMBL" id="KQ087177">
    <property type="protein sequence ID" value="KLT46396.1"/>
    <property type="molecule type" value="Genomic_DNA"/>
</dbReference>
<protein>
    <submittedName>
        <fullName evidence="1">Uncharacterized protein</fullName>
    </submittedName>
</protein>
<reference evidence="1 2" key="1">
    <citation type="submission" date="2015-03" db="EMBL/GenBank/DDBJ databases">
        <title>Genomics and transcriptomics of the oil-accumulating basidiomycete yeast T. oleaginosus allow insights into substrate utilization and the diverse evolutionary trajectories of mating systems in fungi.</title>
        <authorList>
            <consortium name="DOE Joint Genome Institute"/>
            <person name="Kourist R."/>
            <person name="Kracht O."/>
            <person name="Bracharz F."/>
            <person name="Lipzen A."/>
            <person name="Nolan M."/>
            <person name="Ohm R."/>
            <person name="Grigoriev I."/>
            <person name="Sun S."/>
            <person name="Heitman J."/>
            <person name="Bruck T."/>
            <person name="Nowrousian M."/>
        </authorList>
    </citation>
    <scope>NUCLEOTIDE SEQUENCE [LARGE SCALE GENOMIC DNA]</scope>
    <source>
        <strain evidence="1 2">IBC0246</strain>
    </source>
</reference>
<proteinExistence type="predicted"/>
<name>A0A0J0XZD6_9TREE</name>
<evidence type="ECO:0000313" key="1">
    <source>
        <dbReference type="EMBL" id="KLT46396.1"/>
    </source>
</evidence>
<evidence type="ECO:0000313" key="2">
    <source>
        <dbReference type="Proteomes" id="UP000053611"/>
    </source>
</evidence>
<sequence length="250" mass="27841">MRSATSGPGPLGPVWPEHAALASARTLDLRGWLRAEALKLPVYLDTLRTYEYYAHSPGPLARKTLLWGPPYCPPARRLVLFSTLEQCTHVKYRPQIPRYYPPGVKEVVLNLRLPGRGGEWGRLDVPPKGPELDPVTVVLTPSSHSHQCSSEKMLDGVPLASDSVDDKTAHRAFTDLAAVLDRLAAPTTLVGWEHLDQRLVKRDVLAPLEEQGVELRRADVVRKIIGEHEWGILTREAPLPSEAWTVPQAW</sequence>
<dbReference type="AlphaFoldDB" id="A0A0J0XZD6"/>
<dbReference type="Proteomes" id="UP000053611">
    <property type="component" value="Unassembled WGS sequence"/>
</dbReference>
<keyword evidence="2" id="KW-1185">Reference proteome</keyword>
<gene>
    <name evidence="1" type="ORF">CC85DRAFT_1280</name>
</gene>